<evidence type="ECO:0000313" key="1">
    <source>
        <dbReference type="Ensembl" id="ENSACOP00000010600.1"/>
    </source>
</evidence>
<reference evidence="1" key="1">
    <citation type="submission" date="2025-08" db="UniProtKB">
        <authorList>
            <consortium name="Ensembl"/>
        </authorList>
    </citation>
    <scope>IDENTIFICATION</scope>
</reference>
<proteinExistence type="predicted"/>
<reference evidence="1" key="2">
    <citation type="submission" date="2025-09" db="UniProtKB">
        <authorList>
            <consortium name="Ensembl"/>
        </authorList>
    </citation>
    <scope>IDENTIFICATION</scope>
</reference>
<dbReference type="Proteomes" id="UP000694522">
    <property type="component" value="Unplaced"/>
</dbReference>
<protein>
    <submittedName>
        <fullName evidence="1">Uncharacterized protein</fullName>
    </submittedName>
</protein>
<evidence type="ECO:0000313" key="2">
    <source>
        <dbReference type="Proteomes" id="UP000694522"/>
    </source>
</evidence>
<accession>A0A8B9FIV4</accession>
<dbReference type="AlphaFoldDB" id="A0A8B9FIV4"/>
<name>A0A8B9FIV4_9PSIT</name>
<sequence>MAPAKKGAEKLSSATTEEYTITECKWIHGEFCKLQRDEVPDLHQHQLGQKLQVHSIWVKTETAWAQHLERLLPAFV</sequence>
<keyword evidence="2" id="KW-1185">Reference proteome</keyword>
<organism evidence="1 2">
    <name type="scientific">Amazona collaria</name>
    <name type="common">yellow-billed parrot</name>
    <dbReference type="NCBI Taxonomy" id="241587"/>
    <lineage>
        <taxon>Eukaryota</taxon>
        <taxon>Metazoa</taxon>
        <taxon>Chordata</taxon>
        <taxon>Craniata</taxon>
        <taxon>Vertebrata</taxon>
        <taxon>Euteleostomi</taxon>
        <taxon>Archelosauria</taxon>
        <taxon>Archosauria</taxon>
        <taxon>Dinosauria</taxon>
        <taxon>Saurischia</taxon>
        <taxon>Theropoda</taxon>
        <taxon>Coelurosauria</taxon>
        <taxon>Aves</taxon>
        <taxon>Neognathae</taxon>
        <taxon>Neoaves</taxon>
        <taxon>Telluraves</taxon>
        <taxon>Australaves</taxon>
        <taxon>Psittaciformes</taxon>
        <taxon>Psittacidae</taxon>
        <taxon>Amazona</taxon>
    </lineage>
</organism>
<dbReference type="Ensembl" id="ENSACOT00000010969.1">
    <property type="protein sequence ID" value="ENSACOP00000010600.1"/>
    <property type="gene ID" value="ENSACOG00000007362.1"/>
</dbReference>